<reference evidence="5" key="2">
    <citation type="submission" date="2023-05" db="EMBL/GenBank/DDBJ databases">
        <authorList>
            <consortium name="Lawrence Berkeley National Laboratory"/>
            <person name="Steindorff A."/>
            <person name="Hensen N."/>
            <person name="Bonometti L."/>
            <person name="Westerberg I."/>
            <person name="Brannstrom I.O."/>
            <person name="Guillou S."/>
            <person name="Cros-Aarteil S."/>
            <person name="Calhoun S."/>
            <person name="Haridas S."/>
            <person name="Kuo A."/>
            <person name="Mondo S."/>
            <person name="Pangilinan J."/>
            <person name="Riley R."/>
            <person name="Labutti K."/>
            <person name="Andreopoulos B."/>
            <person name="Lipzen A."/>
            <person name="Chen C."/>
            <person name="Yanf M."/>
            <person name="Daum C."/>
            <person name="Ng V."/>
            <person name="Clum A."/>
            <person name="Ohm R."/>
            <person name="Martin F."/>
            <person name="Silar P."/>
            <person name="Natvig D."/>
            <person name="Lalanne C."/>
            <person name="Gautier V."/>
            <person name="Ament-Velasquez S.L."/>
            <person name="Kruys A."/>
            <person name="Hutchinson M.I."/>
            <person name="Powell A.J."/>
            <person name="Barry K."/>
            <person name="Miller A.N."/>
            <person name="Grigoriev I.V."/>
            <person name="Debuchy R."/>
            <person name="Gladieux P."/>
            <person name="Thoren M.H."/>
            <person name="Johannesson H."/>
        </authorList>
    </citation>
    <scope>NUCLEOTIDE SEQUENCE</scope>
    <source>
        <strain evidence="5">PSN243</strain>
    </source>
</reference>
<dbReference type="PANTHER" id="PTHR11932">
    <property type="entry name" value="CULLIN"/>
    <property type="match status" value="1"/>
</dbReference>
<dbReference type="SUPFAM" id="SSF75632">
    <property type="entry name" value="Cullin homology domain"/>
    <property type="match status" value="1"/>
</dbReference>
<dbReference type="PROSITE" id="PS50069">
    <property type="entry name" value="CULLIN_2"/>
    <property type="match status" value="1"/>
</dbReference>
<accession>A0AAV9G2K1</accession>
<dbReference type="InterPro" id="IPR059120">
    <property type="entry name" value="Cullin-like_AB"/>
</dbReference>
<evidence type="ECO:0000256" key="3">
    <source>
        <dbReference type="RuleBase" id="RU003829"/>
    </source>
</evidence>
<dbReference type="InterPro" id="IPR016158">
    <property type="entry name" value="Cullin_homology"/>
</dbReference>
<evidence type="ECO:0000256" key="1">
    <source>
        <dbReference type="ARBA" id="ARBA00006019"/>
    </source>
</evidence>
<dbReference type="Gene3D" id="3.30.230.130">
    <property type="entry name" value="Cullin, Chain C, Domain 2"/>
    <property type="match status" value="1"/>
</dbReference>
<evidence type="ECO:0000256" key="2">
    <source>
        <dbReference type="PROSITE-ProRule" id="PRU00330"/>
    </source>
</evidence>
<dbReference type="SUPFAM" id="SSF74788">
    <property type="entry name" value="Cullin repeat-like"/>
    <property type="match status" value="1"/>
</dbReference>
<gene>
    <name evidence="5" type="ORF">QBC34DRAFT_443598</name>
</gene>
<dbReference type="InterPro" id="IPR045093">
    <property type="entry name" value="Cullin"/>
</dbReference>
<sequence length="820" mass="92516">MAHPLGQGPDMTIARPGYIEILDSWWNDVRDALNLAAKVTATSSYRHGTPLPALARSFLKMNTSKALQRYTNVIIYLKSQANSSVPVEERRTFVGDTSTALEIRFKHWLRGHLGAVATDMASIPAGSLLEEYGRRWCDFERLALFCDRRLSELDAKDASVLCGLPKNIIRRLCIRAWYSHVFKGIEQDLKNTMVRWLKSLHSLGPELRQLELQDDGKVSSFRRVLDSIDRMADMVSLLFRSGDSNPPSFVHSTLHKNKIIDPWKEAFLETYSSQKPKRLFVDVELKDFEQRTIELALHLQSQQDMTARLFNHDMLMTRPKITQINQDTAKKIGVDLFKITKHIDQSTSVKTFCAIHTIFVAMEVDSTRFVAFFKTFLFRKASKAVKSAISGTPAVVDPLAYVTALAPVVKWAKRFVETTKPQTGRAKSQPINHEMCHAVAESAVFRAVNKNAICGDGANAAQLLFQASDAILSSATRLDEPVKESLDDMLLIYGYLQNKERFLEYFTKSHIRRMIQSPHPYGTPTDKYVVEKLLAEGISPNTDALRETLSPVFPGLVFCQRRYDTGDCDGGEYDEEGPKGECCDRVAEFLPLSQSSSWALPPAPPPFDFIPPLDFTDVEAIFETRYTDMYKGRKLSSAWHLSHGEVEMSLGAGSPSLRFRLTVYQMAILLLFNEADVLCFDEIRVKTGLLAPMLEPLLEKFVDVGVLQRRGEEAMVFSVNEDFRGEGVIDLRILPEVTSCGDEEIEKRIKDGQNLEIQAAIVRVMKSLRKATIPELTAKVVEQLQSRFSPTSDEIVKCLDQLVEKDYVERGDGDSIEYVP</sequence>
<dbReference type="InterPro" id="IPR016159">
    <property type="entry name" value="Cullin_repeat-like_dom_sf"/>
</dbReference>
<comment type="caution">
    <text evidence="5">The sequence shown here is derived from an EMBL/GenBank/DDBJ whole genome shotgun (WGS) entry which is preliminary data.</text>
</comment>
<proteinExistence type="inferred from homology"/>
<evidence type="ECO:0000313" key="5">
    <source>
        <dbReference type="EMBL" id="KAK4443194.1"/>
    </source>
</evidence>
<dbReference type="AlphaFoldDB" id="A0AAV9G2K1"/>
<protein>
    <recommendedName>
        <fullName evidence="4">Cullin family profile domain-containing protein</fullName>
    </recommendedName>
</protein>
<dbReference type="GO" id="GO:0006511">
    <property type="term" value="P:ubiquitin-dependent protein catabolic process"/>
    <property type="evidence" value="ECO:0007669"/>
    <property type="project" value="InterPro"/>
</dbReference>
<evidence type="ECO:0000313" key="6">
    <source>
        <dbReference type="Proteomes" id="UP001321760"/>
    </source>
</evidence>
<dbReference type="InterPro" id="IPR036388">
    <property type="entry name" value="WH-like_DNA-bd_sf"/>
</dbReference>
<dbReference type="InterPro" id="IPR019559">
    <property type="entry name" value="Cullin_neddylation_domain"/>
</dbReference>
<dbReference type="Gene3D" id="1.10.10.10">
    <property type="entry name" value="Winged helix-like DNA-binding domain superfamily/Winged helix DNA-binding domain"/>
    <property type="match status" value="1"/>
</dbReference>
<dbReference type="Pfam" id="PF10557">
    <property type="entry name" value="Cullin_Nedd8"/>
    <property type="match status" value="1"/>
</dbReference>
<dbReference type="SUPFAM" id="SSF46785">
    <property type="entry name" value="Winged helix' DNA-binding domain"/>
    <property type="match status" value="1"/>
</dbReference>
<comment type="similarity">
    <text evidence="1 2 3">Belongs to the cullin family.</text>
</comment>
<dbReference type="Proteomes" id="UP001321760">
    <property type="component" value="Unassembled WGS sequence"/>
</dbReference>
<dbReference type="Pfam" id="PF00888">
    <property type="entry name" value="Cullin"/>
    <property type="match status" value="1"/>
</dbReference>
<reference evidence="5" key="1">
    <citation type="journal article" date="2023" name="Mol. Phylogenet. Evol.">
        <title>Genome-scale phylogeny and comparative genomics of the fungal order Sordariales.</title>
        <authorList>
            <person name="Hensen N."/>
            <person name="Bonometti L."/>
            <person name="Westerberg I."/>
            <person name="Brannstrom I.O."/>
            <person name="Guillou S."/>
            <person name="Cros-Aarteil S."/>
            <person name="Calhoun S."/>
            <person name="Haridas S."/>
            <person name="Kuo A."/>
            <person name="Mondo S."/>
            <person name="Pangilinan J."/>
            <person name="Riley R."/>
            <person name="LaButti K."/>
            <person name="Andreopoulos B."/>
            <person name="Lipzen A."/>
            <person name="Chen C."/>
            <person name="Yan M."/>
            <person name="Daum C."/>
            <person name="Ng V."/>
            <person name="Clum A."/>
            <person name="Steindorff A."/>
            <person name="Ohm R.A."/>
            <person name="Martin F."/>
            <person name="Silar P."/>
            <person name="Natvig D.O."/>
            <person name="Lalanne C."/>
            <person name="Gautier V."/>
            <person name="Ament-Velasquez S.L."/>
            <person name="Kruys A."/>
            <person name="Hutchinson M.I."/>
            <person name="Powell A.J."/>
            <person name="Barry K."/>
            <person name="Miller A.N."/>
            <person name="Grigoriev I.V."/>
            <person name="Debuchy R."/>
            <person name="Gladieux P."/>
            <person name="Hiltunen Thoren M."/>
            <person name="Johannesson H."/>
        </authorList>
    </citation>
    <scope>NUCLEOTIDE SEQUENCE</scope>
    <source>
        <strain evidence="5">PSN243</strain>
    </source>
</reference>
<dbReference type="InterPro" id="IPR036317">
    <property type="entry name" value="Cullin_homology_sf"/>
</dbReference>
<dbReference type="GO" id="GO:0031625">
    <property type="term" value="F:ubiquitin protein ligase binding"/>
    <property type="evidence" value="ECO:0007669"/>
    <property type="project" value="InterPro"/>
</dbReference>
<dbReference type="EMBL" id="MU865998">
    <property type="protein sequence ID" value="KAK4443194.1"/>
    <property type="molecule type" value="Genomic_DNA"/>
</dbReference>
<organism evidence="5 6">
    <name type="scientific">Podospora aff. communis PSN243</name>
    <dbReference type="NCBI Taxonomy" id="3040156"/>
    <lineage>
        <taxon>Eukaryota</taxon>
        <taxon>Fungi</taxon>
        <taxon>Dikarya</taxon>
        <taxon>Ascomycota</taxon>
        <taxon>Pezizomycotina</taxon>
        <taxon>Sordariomycetes</taxon>
        <taxon>Sordariomycetidae</taxon>
        <taxon>Sordariales</taxon>
        <taxon>Podosporaceae</taxon>
        <taxon>Podospora</taxon>
    </lineage>
</organism>
<name>A0AAV9G2K1_9PEZI</name>
<feature type="domain" description="Cullin family profile" evidence="4">
    <location>
        <begin position="459"/>
        <end position="702"/>
    </location>
</feature>
<dbReference type="InterPro" id="IPR001373">
    <property type="entry name" value="Cullin_N"/>
</dbReference>
<dbReference type="Pfam" id="PF26557">
    <property type="entry name" value="Cullin_AB"/>
    <property type="match status" value="1"/>
</dbReference>
<evidence type="ECO:0000259" key="4">
    <source>
        <dbReference type="PROSITE" id="PS50069"/>
    </source>
</evidence>
<dbReference type="InterPro" id="IPR036390">
    <property type="entry name" value="WH_DNA-bd_sf"/>
</dbReference>
<dbReference type="SMART" id="SM00884">
    <property type="entry name" value="Cullin_Nedd8"/>
    <property type="match status" value="1"/>
</dbReference>
<keyword evidence="6" id="KW-1185">Reference proteome</keyword>